<evidence type="ECO:0000313" key="2">
    <source>
        <dbReference type="EMBL" id="CAG8680814.1"/>
    </source>
</evidence>
<protein>
    <submittedName>
        <fullName evidence="2">13577_t:CDS:1</fullName>
    </submittedName>
</protein>
<sequence>MASTTIETEEYDTLLKRILEPEDESIGRNFSITTNGSSVGSLPPELEAAMEDETQAEQYLNKLKIKVETWQTTGLTGAMKRALDLLNENGMTDGTGLEEDEDTDGSNDEPSTPITEVQDLHSQPKIAEGSISRLGKITLTIITLNKQKSKLIYSYIHSIKISVNGVSSLVDIEKCFEGLQIPELDLTTTPESKIQATLNELYKLQEDLQIHLQGGPLADPSTLGTQRRKKVSDLLERVMKEAALYEEFVNRASHLSLERILNESDVSSEEEFQDSETLDTESGIHCFEDSFSDISRRSTTTTSTAPLSPRSLKPIDPHLTRLRTMSNASAPSMRSRASSRRSRSSSPSVLDQGY</sequence>
<evidence type="ECO:0000256" key="1">
    <source>
        <dbReference type="SAM" id="MobiDB-lite"/>
    </source>
</evidence>
<accession>A0A9N9EQ65</accession>
<feature type="compositionally biased region" description="Low complexity" evidence="1">
    <location>
        <begin position="325"/>
        <end position="336"/>
    </location>
</feature>
<feature type="region of interest" description="Disordered" evidence="1">
    <location>
        <begin position="89"/>
        <end position="120"/>
    </location>
</feature>
<comment type="caution">
    <text evidence="2">The sequence shown here is derived from an EMBL/GenBank/DDBJ whole genome shotgun (WGS) entry which is preliminary data.</text>
</comment>
<organism evidence="2 3">
    <name type="scientific">Racocetra fulgida</name>
    <dbReference type="NCBI Taxonomy" id="60492"/>
    <lineage>
        <taxon>Eukaryota</taxon>
        <taxon>Fungi</taxon>
        <taxon>Fungi incertae sedis</taxon>
        <taxon>Mucoromycota</taxon>
        <taxon>Glomeromycotina</taxon>
        <taxon>Glomeromycetes</taxon>
        <taxon>Diversisporales</taxon>
        <taxon>Gigasporaceae</taxon>
        <taxon>Racocetra</taxon>
    </lineage>
</organism>
<feature type="compositionally biased region" description="Low complexity" evidence="1">
    <location>
        <begin position="297"/>
        <end position="312"/>
    </location>
</feature>
<proteinExistence type="predicted"/>
<reference evidence="2" key="1">
    <citation type="submission" date="2021-06" db="EMBL/GenBank/DDBJ databases">
        <authorList>
            <person name="Kallberg Y."/>
            <person name="Tangrot J."/>
            <person name="Rosling A."/>
        </authorList>
    </citation>
    <scope>NUCLEOTIDE SEQUENCE</scope>
    <source>
        <strain evidence="2">IN212</strain>
    </source>
</reference>
<feature type="region of interest" description="Disordered" evidence="1">
    <location>
        <begin position="295"/>
        <end position="354"/>
    </location>
</feature>
<dbReference type="EMBL" id="CAJVPZ010017520">
    <property type="protein sequence ID" value="CAG8680814.1"/>
    <property type="molecule type" value="Genomic_DNA"/>
</dbReference>
<dbReference type="AlphaFoldDB" id="A0A9N9EQ65"/>
<name>A0A9N9EQ65_9GLOM</name>
<dbReference type="OrthoDB" id="289913at2759"/>
<feature type="compositionally biased region" description="Acidic residues" evidence="1">
    <location>
        <begin position="96"/>
        <end position="107"/>
    </location>
</feature>
<gene>
    <name evidence="2" type="ORF">RFULGI_LOCUS9603</name>
</gene>
<evidence type="ECO:0000313" key="3">
    <source>
        <dbReference type="Proteomes" id="UP000789396"/>
    </source>
</evidence>
<feature type="non-terminal residue" evidence="2">
    <location>
        <position position="1"/>
    </location>
</feature>
<dbReference type="Proteomes" id="UP000789396">
    <property type="component" value="Unassembled WGS sequence"/>
</dbReference>
<keyword evidence="3" id="KW-1185">Reference proteome</keyword>